<reference evidence="2 3" key="1">
    <citation type="submission" date="2020-08" db="EMBL/GenBank/DDBJ databases">
        <authorList>
            <person name="Liu C."/>
            <person name="Sun Q."/>
        </authorList>
    </citation>
    <scope>NUCLEOTIDE SEQUENCE [LARGE SCALE GENOMIC DNA]</scope>
    <source>
        <strain evidence="2 3">NSJ-62</strain>
    </source>
</reference>
<dbReference type="KEGG" id="ohi:H8790_12525"/>
<dbReference type="RefSeq" id="WP_187332848.1">
    <property type="nucleotide sequence ID" value="NZ_CP060490.1"/>
</dbReference>
<accession>A0A7G9B3W6</accession>
<dbReference type="InterPro" id="IPR045515">
    <property type="entry name" value="DUF6440"/>
</dbReference>
<organism evidence="2 3">
    <name type="scientific">Oscillibacter hominis</name>
    <dbReference type="NCBI Taxonomy" id="2763056"/>
    <lineage>
        <taxon>Bacteria</taxon>
        <taxon>Bacillati</taxon>
        <taxon>Bacillota</taxon>
        <taxon>Clostridia</taxon>
        <taxon>Eubacteriales</taxon>
        <taxon>Oscillospiraceae</taxon>
        <taxon>Oscillibacter</taxon>
    </lineage>
</organism>
<dbReference type="EMBL" id="CP060490">
    <property type="protein sequence ID" value="QNL44247.1"/>
    <property type="molecule type" value="Genomic_DNA"/>
</dbReference>
<dbReference type="Proteomes" id="UP000515960">
    <property type="component" value="Chromosome"/>
</dbReference>
<evidence type="ECO:0000313" key="3">
    <source>
        <dbReference type="Proteomes" id="UP000515960"/>
    </source>
</evidence>
<dbReference type="Pfam" id="PF20037">
    <property type="entry name" value="DUF6440"/>
    <property type="match status" value="1"/>
</dbReference>
<gene>
    <name evidence="2" type="ORF">H8790_12525</name>
</gene>
<dbReference type="AlphaFoldDB" id="A0A7G9B3W6"/>
<protein>
    <submittedName>
        <fullName evidence="2">Xylan 1,4-beta-xylosidase</fullName>
    </submittedName>
</protein>
<name>A0A7G9B3W6_9FIRM</name>
<keyword evidence="3" id="KW-1185">Reference proteome</keyword>
<evidence type="ECO:0000313" key="2">
    <source>
        <dbReference type="EMBL" id="QNL44247.1"/>
    </source>
</evidence>
<evidence type="ECO:0000259" key="1">
    <source>
        <dbReference type="Pfam" id="PF20037"/>
    </source>
</evidence>
<feature type="domain" description="DUF6440" evidence="1">
    <location>
        <begin position="6"/>
        <end position="56"/>
    </location>
</feature>
<proteinExistence type="predicted"/>
<sequence length="63" mass="7030">MGKEKRFVRVYKESSIGESNEVWVDRTSGVNYFYHSSGYGGGLTPLLGADGRPLVTRLMDTED</sequence>